<proteinExistence type="predicted"/>
<feature type="domain" description="Secretion system C-terminal sorting" evidence="2">
    <location>
        <begin position="51"/>
        <end position="127"/>
    </location>
</feature>
<feature type="signal peptide" evidence="1">
    <location>
        <begin position="1"/>
        <end position="19"/>
    </location>
</feature>
<dbReference type="InterPro" id="IPR026444">
    <property type="entry name" value="Secre_tail"/>
</dbReference>
<dbReference type="Proteomes" id="UP001500552">
    <property type="component" value="Unassembled WGS sequence"/>
</dbReference>
<dbReference type="Pfam" id="PF18962">
    <property type="entry name" value="Por_Secre_tail"/>
    <property type="match status" value="1"/>
</dbReference>
<protein>
    <recommendedName>
        <fullName evidence="2">Secretion system C-terminal sorting domain-containing protein</fullName>
    </recommendedName>
</protein>
<dbReference type="RefSeq" id="WP_345159664.1">
    <property type="nucleotide sequence ID" value="NZ_BAABHC010000014.1"/>
</dbReference>
<comment type="caution">
    <text evidence="3">The sequence shown here is derived from an EMBL/GenBank/DDBJ whole genome shotgun (WGS) entry which is preliminary data.</text>
</comment>
<evidence type="ECO:0000256" key="1">
    <source>
        <dbReference type="SAM" id="SignalP"/>
    </source>
</evidence>
<name>A0ABP8LT47_9BACT</name>
<gene>
    <name evidence="3" type="ORF">GCM10023188_26210</name>
</gene>
<sequence>MKQLVLSLFTCMSVLLAHAQDRPPVQVQANTQQAEKQNPLNLESSDENIAIYPNPSNGVFTISVKNLDARTINLSIINVIGNEIFHETLTRSDAHFSRTVDLNSYAKGLYYVKLETDGYSTVRRVVVK</sequence>
<evidence type="ECO:0000313" key="3">
    <source>
        <dbReference type="EMBL" id="GAA4434811.1"/>
    </source>
</evidence>
<feature type="chain" id="PRO_5045274769" description="Secretion system C-terminal sorting domain-containing protein" evidence="1">
    <location>
        <begin position="20"/>
        <end position="128"/>
    </location>
</feature>
<organism evidence="3 4">
    <name type="scientific">Pontibacter saemangeumensis</name>
    <dbReference type="NCBI Taxonomy" id="1084525"/>
    <lineage>
        <taxon>Bacteria</taxon>
        <taxon>Pseudomonadati</taxon>
        <taxon>Bacteroidota</taxon>
        <taxon>Cytophagia</taxon>
        <taxon>Cytophagales</taxon>
        <taxon>Hymenobacteraceae</taxon>
        <taxon>Pontibacter</taxon>
    </lineage>
</organism>
<reference evidence="4" key="1">
    <citation type="journal article" date="2019" name="Int. J. Syst. Evol. Microbiol.">
        <title>The Global Catalogue of Microorganisms (GCM) 10K type strain sequencing project: providing services to taxonomists for standard genome sequencing and annotation.</title>
        <authorList>
            <consortium name="The Broad Institute Genomics Platform"/>
            <consortium name="The Broad Institute Genome Sequencing Center for Infectious Disease"/>
            <person name="Wu L."/>
            <person name="Ma J."/>
        </authorList>
    </citation>
    <scope>NUCLEOTIDE SEQUENCE [LARGE SCALE GENOMIC DNA]</scope>
    <source>
        <strain evidence="4">JCM 17926</strain>
    </source>
</reference>
<dbReference type="EMBL" id="BAABHC010000014">
    <property type="protein sequence ID" value="GAA4434811.1"/>
    <property type="molecule type" value="Genomic_DNA"/>
</dbReference>
<evidence type="ECO:0000313" key="4">
    <source>
        <dbReference type="Proteomes" id="UP001500552"/>
    </source>
</evidence>
<dbReference type="NCBIfam" id="TIGR04183">
    <property type="entry name" value="Por_Secre_tail"/>
    <property type="match status" value="1"/>
</dbReference>
<evidence type="ECO:0000259" key="2">
    <source>
        <dbReference type="Pfam" id="PF18962"/>
    </source>
</evidence>
<keyword evidence="4" id="KW-1185">Reference proteome</keyword>
<keyword evidence="1" id="KW-0732">Signal</keyword>
<accession>A0ABP8LT47</accession>